<evidence type="ECO:0000256" key="2">
    <source>
        <dbReference type="ARBA" id="ARBA00022741"/>
    </source>
</evidence>
<comment type="cofactor">
    <cofactor evidence="4">
        <name>Mg(2+)</name>
        <dbReference type="ChEBI" id="CHEBI:18420"/>
    </cofactor>
    <text evidence="4">Binds 1 Mg(2+) ion per subunit.</text>
</comment>
<evidence type="ECO:0000259" key="5">
    <source>
        <dbReference type="SMART" id="SM01073"/>
    </source>
</evidence>
<proteinExistence type="inferred from homology"/>
<dbReference type="GO" id="GO:0043001">
    <property type="term" value="P:Golgi to plasma membrane protein transport"/>
    <property type="evidence" value="ECO:0007669"/>
    <property type="project" value="TreeGrafter"/>
</dbReference>
<sequence>MSSASMQLVAAKCPTDELSFTNSAVINEKDIDPKHVRHIELSSSITNTKFIFTIIKYGSMSQGKIGFNTLQRRWAGIELDRPYQIRPYVFDKNIQSIATLILEVDFLNKKNTTADPYDSDKMAIEFLQQYIDHAFSVGQCVCKTKNH</sequence>
<evidence type="ECO:0000313" key="6">
    <source>
        <dbReference type="EMBL" id="CAF5197831.1"/>
    </source>
</evidence>
<dbReference type="InterPro" id="IPR029067">
    <property type="entry name" value="CDC48_domain_2-like_sf"/>
</dbReference>
<reference evidence="6" key="1">
    <citation type="submission" date="2021-02" db="EMBL/GenBank/DDBJ databases">
        <authorList>
            <person name="Nowell W R."/>
        </authorList>
    </citation>
    <scope>NUCLEOTIDE SEQUENCE</scope>
</reference>
<gene>
    <name evidence="6" type="ORF">SMN809_LOCUS74617</name>
</gene>
<dbReference type="Gene3D" id="3.10.330.10">
    <property type="match status" value="1"/>
</dbReference>
<keyword evidence="2 4" id="KW-0547">Nucleotide-binding</keyword>
<dbReference type="GO" id="GO:0005524">
    <property type="term" value="F:ATP binding"/>
    <property type="evidence" value="ECO:0007669"/>
    <property type="project" value="UniProtKB-UniRule"/>
</dbReference>
<keyword evidence="4" id="KW-0479">Metal-binding</keyword>
<evidence type="ECO:0000256" key="4">
    <source>
        <dbReference type="RuleBase" id="RU367045"/>
    </source>
</evidence>
<comment type="subcellular location">
    <subcellularLocation>
        <location evidence="4">Cytoplasm</location>
    </subcellularLocation>
</comment>
<accession>A0A8S3IF48</accession>
<dbReference type="InterPro" id="IPR003338">
    <property type="entry name" value="CDC4_N-term_subdom"/>
</dbReference>
<keyword evidence="3 4" id="KW-0067">ATP-binding</keyword>
<dbReference type="GO" id="GO:0035494">
    <property type="term" value="P:SNARE complex disassembly"/>
    <property type="evidence" value="ECO:0007669"/>
    <property type="project" value="InterPro"/>
</dbReference>
<comment type="caution">
    <text evidence="6">The sequence shown here is derived from an EMBL/GenBank/DDBJ whole genome shotgun (WGS) entry which is preliminary data.</text>
</comment>
<evidence type="ECO:0000313" key="7">
    <source>
        <dbReference type="Proteomes" id="UP000676336"/>
    </source>
</evidence>
<comment type="function">
    <text evidence="4">Required for vesicle-mediated transport. Catalyzes the fusion of transport vesicles within the Golgi cisternae. Is also required for transport from the endoplasmic reticulum to the Golgi stack. Seems to function as a fusion protein required for the delivery of cargo proteins to all compartments of the Golgi stack independent of vesicle origin.</text>
</comment>
<comment type="similarity">
    <text evidence="1 4">Belongs to the AAA ATPase family.</text>
</comment>
<dbReference type="InterPro" id="IPR009010">
    <property type="entry name" value="Asp_de-COase-like_dom_sf"/>
</dbReference>
<keyword evidence="4" id="KW-0963">Cytoplasm</keyword>
<dbReference type="Gene3D" id="2.40.40.20">
    <property type="match status" value="1"/>
</dbReference>
<comment type="catalytic activity">
    <reaction evidence="4">
        <text>ATP + H2O = ADP + phosphate + H(+)</text>
        <dbReference type="Rhea" id="RHEA:13065"/>
        <dbReference type="ChEBI" id="CHEBI:15377"/>
        <dbReference type="ChEBI" id="CHEBI:15378"/>
        <dbReference type="ChEBI" id="CHEBI:30616"/>
        <dbReference type="ChEBI" id="CHEBI:43474"/>
        <dbReference type="ChEBI" id="CHEBI:456216"/>
        <dbReference type="EC" id="3.6.4.6"/>
    </reaction>
</comment>
<keyword evidence="4" id="KW-0813">Transport</keyword>
<dbReference type="SUPFAM" id="SSF50692">
    <property type="entry name" value="ADC-like"/>
    <property type="match status" value="1"/>
</dbReference>
<dbReference type="AlphaFoldDB" id="A0A8S3IF48"/>
<keyword evidence="4" id="KW-0460">Magnesium</keyword>
<dbReference type="PANTHER" id="PTHR23078">
    <property type="entry name" value="VESICULAR-FUSION PROTEIN NSF"/>
    <property type="match status" value="1"/>
</dbReference>
<dbReference type="Proteomes" id="UP000676336">
    <property type="component" value="Unassembled WGS sequence"/>
</dbReference>
<evidence type="ECO:0000256" key="3">
    <source>
        <dbReference type="ARBA" id="ARBA00022840"/>
    </source>
</evidence>
<evidence type="ECO:0000256" key="1">
    <source>
        <dbReference type="ARBA" id="ARBA00006914"/>
    </source>
</evidence>
<dbReference type="InterPro" id="IPR039812">
    <property type="entry name" value="Vesicle-fus_ATPase"/>
</dbReference>
<keyword evidence="4" id="KW-0653">Protein transport</keyword>
<dbReference type="EMBL" id="CAJOBI010330539">
    <property type="protein sequence ID" value="CAF5197831.1"/>
    <property type="molecule type" value="Genomic_DNA"/>
</dbReference>
<feature type="domain" description="CDC48 N-terminal subdomain" evidence="5">
    <location>
        <begin position="7"/>
        <end position="91"/>
    </location>
</feature>
<dbReference type="GO" id="GO:0006891">
    <property type="term" value="P:intra-Golgi vesicle-mediated transport"/>
    <property type="evidence" value="ECO:0007669"/>
    <property type="project" value="TreeGrafter"/>
</dbReference>
<dbReference type="EC" id="3.6.4.6" evidence="4"/>
<organism evidence="6 7">
    <name type="scientific">Rotaria magnacalcarata</name>
    <dbReference type="NCBI Taxonomy" id="392030"/>
    <lineage>
        <taxon>Eukaryota</taxon>
        <taxon>Metazoa</taxon>
        <taxon>Spiralia</taxon>
        <taxon>Gnathifera</taxon>
        <taxon>Rotifera</taxon>
        <taxon>Eurotatoria</taxon>
        <taxon>Bdelloidea</taxon>
        <taxon>Philodinida</taxon>
        <taxon>Philodinidae</taxon>
        <taxon>Rotaria</taxon>
    </lineage>
</organism>
<dbReference type="GO" id="GO:0046872">
    <property type="term" value="F:metal ion binding"/>
    <property type="evidence" value="ECO:0007669"/>
    <property type="project" value="UniProtKB-UniRule"/>
</dbReference>
<keyword evidence="4" id="KW-0931">ER-Golgi transport</keyword>
<name>A0A8S3IF48_9BILA</name>
<dbReference type="GO" id="GO:0005795">
    <property type="term" value="C:Golgi stack"/>
    <property type="evidence" value="ECO:0007669"/>
    <property type="project" value="TreeGrafter"/>
</dbReference>
<dbReference type="GO" id="GO:0016887">
    <property type="term" value="F:ATP hydrolysis activity"/>
    <property type="evidence" value="ECO:0007669"/>
    <property type="project" value="InterPro"/>
</dbReference>
<dbReference type="SMART" id="SM01073">
    <property type="entry name" value="CDC48_N"/>
    <property type="match status" value="1"/>
</dbReference>
<keyword evidence="4" id="KW-0378">Hydrolase</keyword>
<dbReference type="PANTHER" id="PTHR23078:SF3">
    <property type="entry name" value="VESICLE-FUSING ATPASE"/>
    <property type="match status" value="1"/>
</dbReference>
<protein>
    <recommendedName>
        <fullName evidence="4">Vesicle-fusing ATPase</fullName>
        <ecNumber evidence="4">3.6.4.6</ecNumber>
    </recommendedName>
</protein>
<dbReference type="SUPFAM" id="SSF54585">
    <property type="entry name" value="Cdc48 domain 2-like"/>
    <property type="match status" value="1"/>
</dbReference>